<accession>A0A0A9A6A8</accession>
<name>A0A0A9A6A8_ARUDO</name>
<organism evidence="2">
    <name type="scientific">Arundo donax</name>
    <name type="common">Giant reed</name>
    <name type="synonym">Donax arundinaceus</name>
    <dbReference type="NCBI Taxonomy" id="35708"/>
    <lineage>
        <taxon>Eukaryota</taxon>
        <taxon>Viridiplantae</taxon>
        <taxon>Streptophyta</taxon>
        <taxon>Embryophyta</taxon>
        <taxon>Tracheophyta</taxon>
        <taxon>Spermatophyta</taxon>
        <taxon>Magnoliopsida</taxon>
        <taxon>Liliopsida</taxon>
        <taxon>Poales</taxon>
        <taxon>Poaceae</taxon>
        <taxon>PACMAD clade</taxon>
        <taxon>Arundinoideae</taxon>
        <taxon>Arundineae</taxon>
        <taxon>Arundo</taxon>
    </lineage>
</organism>
<reference evidence="2" key="1">
    <citation type="submission" date="2014-09" db="EMBL/GenBank/DDBJ databases">
        <authorList>
            <person name="Magalhaes I.L.F."/>
            <person name="Oliveira U."/>
            <person name="Santos F.R."/>
            <person name="Vidigal T.H.D.A."/>
            <person name="Brescovit A.D."/>
            <person name="Santos A.J."/>
        </authorList>
    </citation>
    <scope>NUCLEOTIDE SEQUENCE</scope>
    <source>
        <tissue evidence="2">Shoot tissue taken approximately 20 cm above the soil surface</tissue>
    </source>
</reference>
<dbReference type="EMBL" id="GBRH01250681">
    <property type="protein sequence ID" value="JAD47214.1"/>
    <property type="molecule type" value="Transcribed_RNA"/>
</dbReference>
<proteinExistence type="predicted"/>
<feature type="region of interest" description="Disordered" evidence="1">
    <location>
        <begin position="87"/>
        <end position="108"/>
    </location>
</feature>
<evidence type="ECO:0000313" key="2">
    <source>
        <dbReference type="EMBL" id="JAD47214.1"/>
    </source>
</evidence>
<protein>
    <submittedName>
        <fullName evidence="2">Uncharacterized protein</fullName>
    </submittedName>
</protein>
<feature type="compositionally biased region" description="Polar residues" evidence="1">
    <location>
        <begin position="99"/>
        <end position="108"/>
    </location>
</feature>
<reference evidence="2" key="2">
    <citation type="journal article" date="2015" name="Data Brief">
        <title>Shoot transcriptome of the giant reed, Arundo donax.</title>
        <authorList>
            <person name="Barrero R.A."/>
            <person name="Guerrero F.D."/>
            <person name="Moolhuijzen P."/>
            <person name="Goolsby J.A."/>
            <person name="Tidwell J."/>
            <person name="Bellgard S.E."/>
            <person name="Bellgard M.I."/>
        </authorList>
    </citation>
    <scope>NUCLEOTIDE SEQUENCE</scope>
    <source>
        <tissue evidence="2">Shoot tissue taken approximately 20 cm above the soil surface</tissue>
    </source>
</reference>
<sequence>MLGSVARLYICGESAGSLASSDCSACMACARDGRSDGSRRAHQSPTSRARCIWCSSASSPDLSRGSAASRVDPWLYRLNTHFRSMKDGSCRSTGCRPETISSRTMPKL</sequence>
<dbReference type="AlphaFoldDB" id="A0A0A9A6A8"/>
<evidence type="ECO:0000256" key="1">
    <source>
        <dbReference type="SAM" id="MobiDB-lite"/>
    </source>
</evidence>